<feature type="domain" description="Peptidase S54 rhomboid" evidence="8">
    <location>
        <begin position="62"/>
        <end position="213"/>
    </location>
</feature>
<keyword evidence="3" id="KW-0997">Cell inner membrane</keyword>
<feature type="transmembrane region" description="Helical" evidence="7">
    <location>
        <begin position="195"/>
        <end position="213"/>
    </location>
</feature>
<organism evidence="9 10">
    <name type="scientific">candidate division TA06 bacterium</name>
    <dbReference type="NCBI Taxonomy" id="2250710"/>
    <lineage>
        <taxon>Bacteria</taxon>
        <taxon>Bacteria division TA06</taxon>
    </lineage>
</organism>
<evidence type="ECO:0000256" key="6">
    <source>
        <dbReference type="ARBA" id="ARBA00023136"/>
    </source>
</evidence>
<comment type="caution">
    <text evidence="9">The sequence shown here is derived from an EMBL/GenBank/DDBJ whole genome shotgun (WGS) entry which is preliminary data.</text>
</comment>
<keyword evidence="4 7" id="KW-0812">Transmembrane</keyword>
<comment type="subcellular location">
    <subcellularLocation>
        <location evidence="1">Membrane</location>
        <topology evidence="1">Multi-pass membrane protein</topology>
    </subcellularLocation>
</comment>
<feature type="transmembrane region" description="Helical" evidence="7">
    <location>
        <begin position="12"/>
        <end position="34"/>
    </location>
</feature>
<feature type="transmembrane region" description="Helical" evidence="7">
    <location>
        <begin position="99"/>
        <end position="117"/>
    </location>
</feature>
<dbReference type="InterPro" id="IPR022764">
    <property type="entry name" value="Peptidase_S54_rhomboid_dom"/>
</dbReference>
<evidence type="ECO:0000256" key="2">
    <source>
        <dbReference type="ARBA" id="ARBA00022475"/>
    </source>
</evidence>
<evidence type="ECO:0000256" key="5">
    <source>
        <dbReference type="ARBA" id="ARBA00022989"/>
    </source>
</evidence>
<dbReference type="GO" id="GO:0004252">
    <property type="term" value="F:serine-type endopeptidase activity"/>
    <property type="evidence" value="ECO:0007669"/>
    <property type="project" value="InterPro"/>
</dbReference>
<keyword evidence="2" id="KW-1003">Cell membrane</keyword>
<sequence length="224" mass="24150">MIPLKDENPSKRFPVVTVSLIAINLAAFIYVLSLGKGAEQLVYRMGVVPYNIVNVGLPAYPTLFTSMFLHGGWAHLLGNMLYLWIFGDNIEDFLGKIKFVVFYLVCGFIASFAHILTQASSQIPTIGASGAISGILGGYILLYPKARVLTLIPLGYFIRLIKLPAVAVLGIWILMQFLSGLASLPGSAGKGGVAWFAHIGGFIGGLALIKVLGWRKKPRRIGSG</sequence>
<evidence type="ECO:0000256" key="7">
    <source>
        <dbReference type="SAM" id="Phobius"/>
    </source>
</evidence>
<dbReference type="Pfam" id="PF01694">
    <property type="entry name" value="Rhomboid"/>
    <property type="match status" value="1"/>
</dbReference>
<reference evidence="9 10" key="1">
    <citation type="submission" date="2019-03" db="EMBL/GenBank/DDBJ databases">
        <title>Metabolic potential of uncultured bacteria and archaea associated with petroleum seepage in deep-sea sediments.</title>
        <authorList>
            <person name="Dong X."/>
            <person name="Hubert C."/>
        </authorList>
    </citation>
    <scope>NUCLEOTIDE SEQUENCE [LARGE SCALE GENOMIC DNA]</scope>
    <source>
        <strain evidence="9">E44_bin18</strain>
    </source>
</reference>
<dbReference type="GO" id="GO:0006508">
    <property type="term" value="P:proteolysis"/>
    <property type="evidence" value="ECO:0007669"/>
    <property type="project" value="UniProtKB-KW"/>
</dbReference>
<dbReference type="AlphaFoldDB" id="A0A523UXK2"/>
<dbReference type="Gene3D" id="1.20.1540.10">
    <property type="entry name" value="Rhomboid-like"/>
    <property type="match status" value="1"/>
</dbReference>
<evidence type="ECO:0000256" key="3">
    <source>
        <dbReference type="ARBA" id="ARBA00022519"/>
    </source>
</evidence>
<evidence type="ECO:0000259" key="8">
    <source>
        <dbReference type="Pfam" id="PF01694"/>
    </source>
</evidence>
<dbReference type="InterPro" id="IPR035952">
    <property type="entry name" value="Rhomboid-like_sf"/>
</dbReference>
<proteinExistence type="predicted"/>
<keyword evidence="6 7" id="KW-0472">Membrane</keyword>
<feature type="transmembrane region" description="Helical" evidence="7">
    <location>
        <begin position="123"/>
        <end position="142"/>
    </location>
</feature>
<gene>
    <name evidence="9" type="ORF">E3J62_01965</name>
</gene>
<keyword evidence="9" id="KW-0645">Protease</keyword>
<keyword evidence="9" id="KW-0378">Hydrolase</keyword>
<evidence type="ECO:0000313" key="9">
    <source>
        <dbReference type="EMBL" id="TET47268.1"/>
    </source>
</evidence>
<evidence type="ECO:0000256" key="4">
    <source>
        <dbReference type="ARBA" id="ARBA00022692"/>
    </source>
</evidence>
<dbReference type="Proteomes" id="UP000315525">
    <property type="component" value="Unassembled WGS sequence"/>
</dbReference>
<dbReference type="SUPFAM" id="SSF144091">
    <property type="entry name" value="Rhomboid-like"/>
    <property type="match status" value="1"/>
</dbReference>
<evidence type="ECO:0000313" key="10">
    <source>
        <dbReference type="Proteomes" id="UP000315525"/>
    </source>
</evidence>
<dbReference type="FunFam" id="1.20.1540.10:FF:000027">
    <property type="entry name" value="Rhomboid family intramembrane serine protease"/>
    <property type="match status" value="1"/>
</dbReference>
<name>A0A523UXK2_UNCT6</name>
<feature type="transmembrane region" description="Helical" evidence="7">
    <location>
        <begin position="67"/>
        <end position="87"/>
    </location>
</feature>
<feature type="transmembrane region" description="Helical" evidence="7">
    <location>
        <begin position="154"/>
        <end position="175"/>
    </location>
</feature>
<evidence type="ECO:0000256" key="1">
    <source>
        <dbReference type="ARBA" id="ARBA00004141"/>
    </source>
</evidence>
<dbReference type="PANTHER" id="PTHR43066:SF26">
    <property type="entry name" value="RHOMBOID PROTEASE GLPG"/>
    <property type="match status" value="1"/>
</dbReference>
<keyword evidence="5 7" id="KW-1133">Transmembrane helix</keyword>
<accession>A0A523UXK2</accession>
<dbReference type="PANTHER" id="PTHR43066">
    <property type="entry name" value="RHOMBOID-RELATED PROTEIN"/>
    <property type="match status" value="1"/>
</dbReference>
<dbReference type="GO" id="GO:0016020">
    <property type="term" value="C:membrane"/>
    <property type="evidence" value="ECO:0007669"/>
    <property type="project" value="UniProtKB-SubCell"/>
</dbReference>
<dbReference type="EMBL" id="SOJN01000025">
    <property type="protein sequence ID" value="TET47268.1"/>
    <property type="molecule type" value="Genomic_DNA"/>
</dbReference>
<protein>
    <submittedName>
        <fullName evidence="9">Rhomboid family intramembrane serine protease</fullName>
    </submittedName>
</protein>